<organism evidence="1 2">
    <name type="scientific">Datura stramonium</name>
    <name type="common">Jimsonweed</name>
    <name type="synonym">Common thornapple</name>
    <dbReference type="NCBI Taxonomy" id="4076"/>
    <lineage>
        <taxon>Eukaryota</taxon>
        <taxon>Viridiplantae</taxon>
        <taxon>Streptophyta</taxon>
        <taxon>Embryophyta</taxon>
        <taxon>Tracheophyta</taxon>
        <taxon>Spermatophyta</taxon>
        <taxon>Magnoliopsida</taxon>
        <taxon>eudicotyledons</taxon>
        <taxon>Gunneridae</taxon>
        <taxon>Pentapetalae</taxon>
        <taxon>asterids</taxon>
        <taxon>lamiids</taxon>
        <taxon>Solanales</taxon>
        <taxon>Solanaceae</taxon>
        <taxon>Solanoideae</taxon>
        <taxon>Datureae</taxon>
        <taxon>Datura</taxon>
    </lineage>
</organism>
<evidence type="ECO:0000313" key="2">
    <source>
        <dbReference type="Proteomes" id="UP000823775"/>
    </source>
</evidence>
<name>A0ABS8RN39_DATST</name>
<feature type="non-terminal residue" evidence="1">
    <location>
        <position position="53"/>
    </location>
</feature>
<comment type="caution">
    <text evidence="1">The sequence shown here is derived from an EMBL/GenBank/DDBJ whole genome shotgun (WGS) entry which is preliminary data.</text>
</comment>
<proteinExistence type="predicted"/>
<dbReference type="Proteomes" id="UP000823775">
    <property type="component" value="Unassembled WGS sequence"/>
</dbReference>
<sequence>MAPPTREKCDKRPRAEDIPEVMVVNQIAPLLWRWWRKMDGYDQRRVKDHLGYL</sequence>
<keyword evidence="2" id="KW-1185">Reference proteome</keyword>
<evidence type="ECO:0000313" key="1">
    <source>
        <dbReference type="EMBL" id="MCD7448212.1"/>
    </source>
</evidence>
<protein>
    <submittedName>
        <fullName evidence="1">Uncharacterized protein</fullName>
    </submittedName>
</protein>
<accession>A0ABS8RN39</accession>
<reference evidence="1 2" key="1">
    <citation type="journal article" date="2021" name="BMC Genomics">
        <title>Datura genome reveals duplications of psychoactive alkaloid biosynthetic genes and high mutation rate following tissue culture.</title>
        <authorList>
            <person name="Rajewski A."/>
            <person name="Carter-House D."/>
            <person name="Stajich J."/>
            <person name="Litt A."/>
        </authorList>
    </citation>
    <scope>NUCLEOTIDE SEQUENCE [LARGE SCALE GENOMIC DNA]</scope>
    <source>
        <strain evidence="1">AR-01</strain>
    </source>
</reference>
<gene>
    <name evidence="1" type="ORF">HAX54_039567</name>
</gene>
<dbReference type="EMBL" id="JACEIK010000055">
    <property type="protein sequence ID" value="MCD7448212.1"/>
    <property type="molecule type" value="Genomic_DNA"/>
</dbReference>